<accession>A0A5C6LT52</accession>
<dbReference type="InterPro" id="IPR001478">
    <property type="entry name" value="PDZ"/>
</dbReference>
<proteinExistence type="predicted"/>
<name>A0A5C6LT52_9BACT</name>
<comment type="caution">
    <text evidence="2">The sequence shown here is derived from an EMBL/GenBank/DDBJ whole genome shotgun (WGS) entry which is preliminary data.</text>
</comment>
<feature type="domain" description="PDZ" evidence="1">
    <location>
        <begin position="13"/>
        <end position="72"/>
    </location>
</feature>
<dbReference type="EMBL" id="VOHS01000013">
    <property type="protein sequence ID" value="TWV99766.1"/>
    <property type="molecule type" value="Genomic_DNA"/>
</dbReference>
<dbReference type="InterPro" id="IPR036034">
    <property type="entry name" value="PDZ_sf"/>
</dbReference>
<sequence length="75" mass="8082">MEVSYASDANGKSYLYILYADKNSPAGKKGLNRGDDEIVAINGDAISPMTANTNVQKVTNAIYNSTSVTLQVRRP</sequence>
<dbReference type="Proteomes" id="UP000318815">
    <property type="component" value="Unassembled WGS sequence"/>
</dbReference>
<dbReference type="Gene3D" id="2.30.42.10">
    <property type="match status" value="1"/>
</dbReference>
<keyword evidence="3" id="KW-1185">Reference proteome</keyword>
<evidence type="ECO:0000313" key="3">
    <source>
        <dbReference type="Proteomes" id="UP000318815"/>
    </source>
</evidence>
<reference evidence="2 3" key="1">
    <citation type="submission" date="2019-08" db="EMBL/GenBank/DDBJ databases">
        <title>Whole genome sequencing of chitin degrading bacteria Chitinophaga pinensis YS16.</title>
        <authorList>
            <person name="Singh R.P."/>
            <person name="Manchanda G."/>
            <person name="Maurya I.K."/>
            <person name="Joshi N.K."/>
            <person name="Srivastava A.K."/>
        </authorList>
    </citation>
    <scope>NUCLEOTIDE SEQUENCE [LARGE SCALE GENOMIC DNA]</scope>
    <source>
        <strain evidence="2 3">YS-16</strain>
    </source>
</reference>
<evidence type="ECO:0000259" key="1">
    <source>
        <dbReference type="Pfam" id="PF00595"/>
    </source>
</evidence>
<organism evidence="2 3">
    <name type="scientific">Chitinophaga pinensis</name>
    <dbReference type="NCBI Taxonomy" id="79329"/>
    <lineage>
        <taxon>Bacteria</taxon>
        <taxon>Pseudomonadati</taxon>
        <taxon>Bacteroidota</taxon>
        <taxon>Chitinophagia</taxon>
        <taxon>Chitinophagales</taxon>
        <taxon>Chitinophagaceae</taxon>
        <taxon>Chitinophaga</taxon>
    </lineage>
</organism>
<dbReference type="Pfam" id="PF00595">
    <property type="entry name" value="PDZ"/>
    <property type="match status" value="1"/>
</dbReference>
<dbReference type="AlphaFoldDB" id="A0A5C6LT52"/>
<dbReference type="SUPFAM" id="SSF50156">
    <property type="entry name" value="PDZ domain-like"/>
    <property type="match status" value="1"/>
</dbReference>
<evidence type="ECO:0000313" key="2">
    <source>
        <dbReference type="EMBL" id="TWV99766.1"/>
    </source>
</evidence>
<protein>
    <recommendedName>
        <fullName evidence="1">PDZ domain-containing protein</fullName>
    </recommendedName>
</protein>
<gene>
    <name evidence="2" type="ORF">FEF09_15050</name>
</gene>